<protein>
    <recommendedName>
        <fullName evidence="3">ATP-binding protein</fullName>
    </recommendedName>
</protein>
<accession>A0AAQ2NAT5</accession>
<reference evidence="1" key="1">
    <citation type="submission" date="2022-08" db="EMBL/GenBank/DDBJ databases">
        <title>Genome Sequencing of Bacteroides fragilis Group Isolates with Nanopore Technology.</title>
        <authorList>
            <person name="Tisza M.J."/>
            <person name="Smith D."/>
            <person name="Dekker J.P."/>
        </authorList>
    </citation>
    <scope>NUCLEOTIDE SEQUENCE</scope>
    <source>
        <strain evidence="1">BFG-70</strain>
    </source>
</reference>
<dbReference type="EMBL" id="CP103216">
    <property type="protein sequence ID" value="UVR54897.1"/>
    <property type="molecule type" value="Genomic_DNA"/>
</dbReference>
<dbReference type="SUPFAM" id="SSF55874">
    <property type="entry name" value="ATPase domain of HSP90 chaperone/DNA topoisomerase II/histidine kinase"/>
    <property type="match status" value="1"/>
</dbReference>
<gene>
    <name evidence="1" type="ORF">NXX45_14230</name>
</gene>
<dbReference type="NCBIfam" id="NF047352">
    <property type="entry name" value="P_loop_sacsin"/>
    <property type="match status" value="1"/>
</dbReference>
<dbReference type="Proteomes" id="UP001060330">
    <property type="component" value="Chromosome"/>
</dbReference>
<proteinExistence type="predicted"/>
<dbReference type="RefSeq" id="WP_008659834.1">
    <property type="nucleotide sequence ID" value="NZ_CABKOU010000002.1"/>
</dbReference>
<sequence>MSDKISAREAFDNATYKQAADKIRQILSAIRNNPASSAKRWVWELMQNAKDIPNKYGKVSVEIELISENELQFRHNGNPFGIKNITGLIRQVSSKDSLNSDEETTGKFGTGFICTHLLSDVIDVDGVLNYDTYRKFTLSLDRSGRSSEELMPRIKEVESVFYEPERHFDEITDYEANREEGDYDTVFTYHLTSVEKLESAQAGLKDLVNTLPITLVTQSKKIKQVHVIDRISKSDVIYKCNSVELDDNVTFSKISINDTVKMYLSYITEEVALTIEIKQTEDGYELIKRDSKQPVLYRDFPLIGSEKFYFPFTLNGFRLCPTEKRDNIPLNGEDNEEAKDNRTIIEHAVDTAIKFNEWLIAHNATNRYLLAFSRRPEPEVAYDERVALPWIKDLQSEWRRQLLSQPLTETKNGVYELSEISVPSFAGYGESNAKSTNEKFFDLVDGFYLGRGQLPKKEHLQGWLDVLRPEYSTWNADLKYEKDDFLTDLESAKSVSQLCSQLNKSEAEIYNWLNDVYSFLIEQNCLNDFDKYSIIPNMEGTFMKLEELSSDNSEPIPSKLMDLYNKVMPSTINSKILNYSINSAVFGNSLKVFALKDIIEWFNKKITSKDTYISDGKSYYANFYLAYNIIELYPKGIDDSEYVSYRKQLYNFSNADGRNNPFSPIAVDNRDLWREADIYWFNDNYRYIADKKTVDNLSKTYFKEPKSIEDTLNWLNEYIQFYRDNSKGDLIKDKCIFPNQQLDLKSLNYLRYDDDIEEVFKDLADYALNVENTNDKYRHVLLHRSISGYEKHNPLTLNEVYKYIKEDVFDKSSGNIRDVISKHAISIIKRSEDSESQETKLYGFVKTVFGDSIPKIAYVDQSTGFNWGFAQEYYLKKLCKTIAESVNLAGLKELSDGFVDYTDKDLIEWVDSLIEFLHSYKSKKYWTIITDSDNGYGIWLNQNSDFCRFQDIRKDENIPNELIELVANNKHVAFDYKEQLYNLDAAYTSYLETNPVTIEEVGEYLDEKIEKYEGDKQDKDFAALIFAVGKLCSSHKELGKIMKYYSEKKNALIVGSLGEGKTLDLVGSIIQHGDEKLQAINDILNNNTVEDLCEVSKILRGCPDGKIEKLKDFISKISGEEPTVIDEDTPIGGEDSMDLVLVPKTYEIENVENFEGQILNVKADQAQYAGLSLEEIEKYVSEAKDRVVKYFRELNDKHDSGYQFDSEKICKHSYSQLYGISDKDGNEIPIVVHSYKGPQYRYFDLNWYDWQLLSCKNSLLFVLTTTGLQCIPLYALPVRNVNIEIDNEMADMNRAALLTLAAVSKEYSSISFDFGNNMPHGFDKLLPFNFVPKEIKECVQSIKEVCDQNIPQISNMYNSARNIPLIRSTEGYSVALKEYEETGKMRDEFEAPINDLKVPEVGTTYID</sequence>
<evidence type="ECO:0008006" key="3">
    <source>
        <dbReference type="Google" id="ProtNLM"/>
    </source>
</evidence>
<name>A0AAQ2NAT5_BACFG</name>
<evidence type="ECO:0000313" key="2">
    <source>
        <dbReference type="Proteomes" id="UP001060330"/>
    </source>
</evidence>
<organism evidence="1 2">
    <name type="scientific">Bacteroides fragilis</name>
    <dbReference type="NCBI Taxonomy" id="817"/>
    <lineage>
        <taxon>Bacteria</taxon>
        <taxon>Pseudomonadati</taxon>
        <taxon>Bacteroidota</taxon>
        <taxon>Bacteroidia</taxon>
        <taxon>Bacteroidales</taxon>
        <taxon>Bacteroidaceae</taxon>
        <taxon>Bacteroides</taxon>
    </lineage>
</organism>
<evidence type="ECO:0000313" key="1">
    <source>
        <dbReference type="EMBL" id="UVR54897.1"/>
    </source>
</evidence>
<dbReference type="InterPro" id="IPR036890">
    <property type="entry name" value="HATPase_C_sf"/>
</dbReference>